<evidence type="ECO:0000256" key="4">
    <source>
        <dbReference type="ARBA" id="ARBA00022692"/>
    </source>
</evidence>
<feature type="transmembrane region" description="Helical" evidence="7">
    <location>
        <begin position="268"/>
        <end position="289"/>
    </location>
</feature>
<feature type="domain" description="ABC transmembrane type-1" evidence="8">
    <location>
        <begin position="74"/>
        <end position="286"/>
    </location>
</feature>
<evidence type="ECO:0000313" key="10">
    <source>
        <dbReference type="Proteomes" id="UP001589692"/>
    </source>
</evidence>
<comment type="caution">
    <text evidence="9">The sequence shown here is derived from an EMBL/GenBank/DDBJ whole genome shotgun (WGS) entry which is preliminary data.</text>
</comment>
<feature type="transmembrane region" description="Helical" evidence="7">
    <location>
        <begin position="12"/>
        <end position="32"/>
    </location>
</feature>
<sequence length="299" mass="33088">MTGSKISKGMMHLVPYAFILPPMIYLMVFMFWPLARQMYMSLTNTRIINPNRGRFIGLGNFERLFDDPAFYLSLRTTLVYAVLAVIFGVALGVISALAIDRPFKGRAIVRAILLFGWAVPNVAASLIWLWMYNDRSGVFNRITDFAGLGRFPWLTSTDMALGSILAVTVWQVAPFVMLVVLAALQSVPLEVREAARIDGADGLSTFRAVTLPHIRPAVQLASLLVCVWSIRRFDIIYLLTGGGPVGSTSTLVVKIRQTAFESHELGMASAYGAVGLVLALAIAALHYVAEQRRMKWMSR</sequence>
<evidence type="ECO:0000256" key="3">
    <source>
        <dbReference type="ARBA" id="ARBA00022475"/>
    </source>
</evidence>
<keyword evidence="4 7" id="KW-0812">Transmembrane</keyword>
<name>A0ABV6AC51_9HYPH</name>
<dbReference type="InterPro" id="IPR000515">
    <property type="entry name" value="MetI-like"/>
</dbReference>
<feature type="transmembrane region" description="Helical" evidence="7">
    <location>
        <begin position="78"/>
        <end position="99"/>
    </location>
</feature>
<dbReference type="CDD" id="cd06261">
    <property type="entry name" value="TM_PBP2"/>
    <property type="match status" value="1"/>
</dbReference>
<reference evidence="9 10" key="1">
    <citation type="submission" date="2024-09" db="EMBL/GenBank/DDBJ databases">
        <authorList>
            <person name="Sun Q."/>
            <person name="Mori K."/>
        </authorList>
    </citation>
    <scope>NUCLEOTIDE SEQUENCE [LARGE SCALE GENOMIC DNA]</scope>
    <source>
        <strain evidence="9 10">TBRC 4938</strain>
    </source>
</reference>
<comment type="subcellular location">
    <subcellularLocation>
        <location evidence="1 7">Cell membrane</location>
        <topology evidence="1 7">Multi-pass membrane protein</topology>
    </subcellularLocation>
</comment>
<comment type="similarity">
    <text evidence="7">Belongs to the binding-protein-dependent transport system permease family.</text>
</comment>
<evidence type="ECO:0000256" key="7">
    <source>
        <dbReference type="RuleBase" id="RU363032"/>
    </source>
</evidence>
<evidence type="ECO:0000256" key="6">
    <source>
        <dbReference type="ARBA" id="ARBA00023136"/>
    </source>
</evidence>
<proteinExistence type="inferred from homology"/>
<dbReference type="Proteomes" id="UP001589692">
    <property type="component" value="Unassembled WGS sequence"/>
</dbReference>
<dbReference type="EMBL" id="JBHMAA010000007">
    <property type="protein sequence ID" value="MFB9948185.1"/>
    <property type="molecule type" value="Genomic_DNA"/>
</dbReference>
<evidence type="ECO:0000256" key="1">
    <source>
        <dbReference type="ARBA" id="ARBA00004651"/>
    </source>
</evidence>
<evidence type="ECO:0000259" key="8">
    <source>
        <dbReference type="PROSITE" id="PS50928"/>
    </source>
</evidence>
<accession>A0ABV6AC51</accession>
<keyword evidence="5 7" id="KW-1133">Transmembrane helix</keyword>
<dbReference type="RefSeq" id="WP_377257152.1">
    <property type="nucleotide sequence ID" value="NZ_JBHMAA010000007.1"/>
</dbReference>
<evidence type="ECO:0000256" key="2">
    <source>
        <dbReference type="ARBA" id="ARBA00022448"/>
    </source>
</evidence>
<evidence type="ECO:0000313" key="9">
    <source>
        <dbReference type="EMBL" id="MFB9948185.1"/>
    </source>
</evidence>
<dbReference type="Gene3D" id="1.10.3720.10">
    <property type="entry name" value="MetI-like"/>
    <property type="match status" value="1"/>
</dbReference>
<keyword evidence="6 7" id="KW-0472">Membrane</keyword>
<dbReference type="PANTHER" id="PTHR43005:SF1">
    <property type="entry name" value="SPERMIDINE_PUTRESCINE TRANSPORT SYSTEM PERMEASE PROTEIN"/>
    <property type="match status" value="1"/>
</dbReference>
<protein>
    <submittedName>
        <fullName evidence="9">Carbohydrate ABC transporter permease</fullName>
    </submittedName>
</protein>
<feature type="transmembrane region" description="Helical" evidence="7">
    <location>
        <begin position="235"/>
        <end position="256"/>
    </location>
</feature>
<dbReference type="SUPFAM" id="SSF161098">
    <property type="entry name" value="MetI-like"/>
    <property type="match status" value="1"/>
</dbReference>
<keyword evidence="3" id="KW-1003">Cell membrane</keyword>
<keyword evidence="2 7" id="KW-0813">Transport</keyword>
<organism evidence="9 10">
    <name type="scientific">Rhizobium puerariae</name>
    <dbReference type="NCBI Taxonomy" id="1585791"/>
    <lineage>
        <taxon>Bacteria</taxon>
        <taxon>Pseudomonadati</taxon>
        <taxon>Pseudomonadota</taxon>
        <taxon>Alphaproteobacteria</taxon>
        <taxon>Hyphomicrobiales</taxon>
        <taxon>Rhizobiaceae</taxon>
        <taxon>Rhizobium/Agrobacterium group</taxon>
        <taxon>Rhizobium</taxon>
    </lineage>
</organism>
<feature type="transmembrane region" description="Helical" evidence="7">
    <location>
        <begin position="111"/>
        <end position="131"/>
    </location>
</feature>
<dbReference type="PROSITE" id="PS50928">
    <property type="entry name" value="ABC_TM1"/>
    <property type="match status" value="1"/>
</dbReference>
<keyword evidence="10" id="KW-1185">Reference proteome</keyword>
<feature type="transmembrane region" description="Helical" evidence="7">
    <location>
        <begin position="160"/>
        <end position="184"/>
    </location>
</feature>
<gene>
    <name evidence="9" type="ORF">ACFFP0_04960</name>
</gene>
<evidence type="ECO:0000256" key="5">
    <source>
        <dbReference type="ARBA" id="ARBA00022989"/>
    </source>
</evidence>
<dbReference type="Pfam" id="PF00528">
    <property type="entry name" value="BPD_transp_1"/>
    <property type="match status" value="1"/>
</dbReference>
<dbReference type="PANTHER" id="PTHR43005">
    <property type="entry name" value="BLR7065 PROTEIN"/>
    <property type="match status" value="1"/>
</dbReference>
<dbReference type="InterPro" id="IPR035906">
    <property type="entry name" value="MetI-like_sf"/>
</dbReference>